<dbReference type="PANTHER" id="PTHR13780:SF35">
    <property type="entry name" value="LD22662P"/>
    <property type="match status" value="1"/>
</dbReference>
<evidence type="ECO:0000256" key="2">
    <source>
        <dbReference type="ARBA" id="ARBA00022737"/>
    </source>
</evidence>
<dbReference type="Gene3D" id="3.10.580.10">
    <property type="entry name" value="CBS-domain"/>
    <property type="match status" value="2"/>
</dbReference>
<sequence>MLYRGGALDPHRMYIAASGRARCSSVSGIAAASTTSSNFEQQQQQLSDINVILEAEYYPTDEECKQLAAPITDLLSQCTCYEMLGTSTQVAVLDVDAKLTVAFIAAQETRLVACVLWDPIKRVFCGVLSSTDYIEILLYCNYHPDEAERVADYTIREWREKIRDCKTGSCGAGNGVAHDIHVKPFDKLSSFPPVPPLVTCSPTTPLSECLGKIMQHNAKRIIILVEKEDVDVSIVALLDLQQILSYLGALFLSIESTGAWRQGSGTDTVMSSSITSQTTSDCAEGAGSGALEAVSGYRPLLDTVGASDFERLMGNVTFPLHVRNLLLSVAGEDRESPVSLGKHARVGPYRVIVDVPFCFVPQLGQHRNTVISVKLETLLVQALELLLMHNIDCIAVVSDEQIVIDAIGRSDIVRIEDQGVYDTKLTVREALSGRSAMKIRVFHEKDTLRDIFIHFVRQRVRELFLVDPDTDRLLGQLNISEIVFFLVFGITNNNNPSKSLCGCGNDLDKACTVPSAQ</sequence>
<dbReference type="InterPro" id="IPR046342">
    <property type="entry name" value="CBS_dom_sf"/>
</dbReference>
<gene>
    <name evidence="6" type="ORF">TCIL3000_10_3040</name>
</gene>
<dbReference type="PROSITE" id="PS51371">
    <property type="entry name" value="CBS"/>
    <property type="match status" value="1"/>
</dbReference>
<dbReference type="SUPFAM" id="SSF54631">
    <property type="entry name" value="CBS-domain pair"/>
    <property type="match status" value="2"/>
</dbReference>
<comment type="similarity">
    <text evidence="1">Belongs to the 5'-AMP-activated protein kinase gamma subunit family.</text>
</comment>
<evidence type="ECO:0000256" key="1">
    <source>
        <dbReference type="ARBA" id="ARBA00006750"/>
    </source>
</evidence>
<dbReference type="InterPro" id="IPR000644">
    <property type="entry name" value="CBS_dom"/>
</dbReference>
<accession>G0UVX7</accession>
<dbReference type="AlphaFoldDB" id="G0UVX7"/>
<name>G0UVX7_TRYCI</name>
<dbReference type="SMART" id="SM00116">
    <property type="entry name" value="CBS"/>
    <property type="match status" value="3"/>
</dbReference>
<dbReference type="VEuPathDB" id="TriTrypDB:TcIL3000_10_3040"/>
<proteinExistence type="inferred from homology"/>
<keyword evidence="3 4" id="KW-0129">CBS domain</keyword>
<reference evidence="6" key="1">
    <citation type="journal article" date="2012" name="Proc. Natl. Acad. Sci. U.S.A.">
        <title>Antigenic diversity is generated by distinct evolutionary mechanisms in African trypanosome species.</title>
        <authorList>
            <person name="Jackson A.P."/>
            <person name="Berry A."/>
            <person name="Aslett M."/>
            <person name="Allison H.C."/>
            <person name="Burton P."/>
            <person name="Vavrova-Anderson J."/>
            <person name="Brown R."/>
            <person name="Browne H."/>
            <person name="Corton N."/>
            <person name="Hauser H."/>
            <person name="Gamble J."/>
            <person name="Gilderthorp R."/>
            <person name="Marcello L."/>
            <person name="McQuillan J."/>
            <person name="Otto T.D."/>
            <person name="Quail M.A."/>
            <person name="Sanders M.J."/>
            <person name="van Tonder A."/>
            <person name="Ginger M.L."/>
            <person name="Field M.C."/>
            <person name="Barry J.D."/>
            <person name="Hertz-Fowler C."/>
            <person name="Berriman M."/>
        </authorList>
    </citation>
    <scope>NUCLEOTIDE SEQUENCE</scope>
    <source>
        <strain evidence="6">IL3000</strain>
    </source>
</reference>
<organism evidence="6">
    <name type="scientific">Trypanosoma congolense (strain IL3000)</name>
    <dbReference type="NCBI Taxonomy" id="1068625"/>
    <lineage>
        <taxon>Eukaryota</taxon>
        <taxon>Discoba</taxon>
        <taxon>Euglenozoa</taxon>
        <taxon>Kinetoplastea</taxon>
        <taxon>Metakinetoplastina</taxon>
        <taxon>Trypanosomatida</taxon>
        <taxon>Trypanosomatidae</taxon>
        <taxon>Trypanosoma</taxon>
        <taxon>Nannomonas</taxon>
    </lineage>
</organism>
<evidence type="ECO:0000259" key="5">
    <source>
        <dbReference type="PROSITE" id="PS51371"/>
    </source>
</evidence>
<dbReference type="InterPro" id="IPR050511">
    <property type="entry name" value="AMPK_gamma/SDS23_families"/>
</dbReference>
<dbReference type="PANTHER" id="PTHR13780">
    <property type="entry name" value="AMP-ACTIVATED PROTEIN KINASE, GAMMA REGULATORY SUBUNIT"/>
    <property type="match status" value="1"/>
</dbReference>
<dbReference type="EMBL" id="HE575323">
    <property type="protein sequence ID" value="CCC93543.1"/>
    <property type="molecule type" value="Genomic_DNA"/>
</dbReference>
<keyword evidence="2" id="KW-0677">Repeat</keyword>
<dbReference type="Pfam" id="PF00571">
    <property type="entry name" value="CBS"/>
    <property type="match status" value="2"/>
</dbReference>
<evidence type="ECO:0000256" key="4">
    <source>
        <dbReference type="PROSITE-ProRule" id="PRU00703"/>
    </source>
</evidence>
<protein>
    <recommendedName>
        <fullName evidence="5">CBS domain-containing protein</fullName>
    </recommendedName>
</protein>
<evidence type="ECO:0000313" key="6">
    <source>
        <dbReference type="EMBL" id="CCC93543.1"/>
    </source>
</evidence>
<feature type="domain" description="CBS" evidence="5">
    <location>
        <begin position="365"/>
        <end position="423"/>
    </location>
</feature>
<evidence type="ECO:0000256" key="3">
    <source>
        <dbReference type="ARBA" id="ARBA00023122"/>
    </source>
</evidence>